<dbReference type="InterPro" id="IPR033985">
    <property type="entry name" value="SusD-like_N"/>
</dbReference>
<protein>
    <submittedName>
        <fullName evidence="8">SusD family protein</fullName>
    </submittedName>
</protein>
<dbReference type="RefSeq" id="WP_091400732.1">
    <property type="nucleotide sequence ID" value="NZ_FNQY01000027.1"/>
</dbReference>
<dbReference type="InterPro" id="IPR011990">
    <property type="entry name" value="TPR-like_helical_dom_sf"/>
</dbReference>
<keyword evidence="4" id="KW-0472">Membrane</keyword>
<gene>
    <name evidence="8" type="ORF">SAMN05192529_12717</name>
</gene>
<evidence type="ECO:0000256" key="5">
    <source>
        <dbReference type="ARBA" id="ARBA00023237"/>
    </source>
</evidence>
<reference evidence="8 9" key="1">
    <citation type="submission" date="2016-10" db="EMBL/GenBank/DDBJ databases">
        <authorList>
            <person name="de Groot N.N."/>
        </authorList>
    </citation>
    <scope>NUCLEOTIDE SEQUENCE [LARGE SCALE GENOMIC DNA]</scope>
    <source>
        <strain evidence="8 9">Vu-144</strain>
    </source>
</reference>
<dbReference type="InterPro" id="IPR012944">
    <property type="entry name" value="SusD_RagB_dom"/>
</dbReference>
<dbReference type="AlphaFoldDB" id="A0A1H4C3V2"/>
<organism evidence="8 9">
    <name type="scientific">Arachidicoccus rhizosphaerae</name>
    <dbReference type="NCBI Taxonomy" id="551991"/>
    <lineage>
        <taxon>Bacteria</taxon>
        <taxon>Pseudomonadati</taxon>
        <taxon>Bacteroidota</taxon>
        <taxon>Chitinophagia</taxon>
        <taxon>Chitinophagales</taxon>
        <taxon>Chitinophagaceae</taxon>
        <taxon>Arachidicoccus</taxon>
    </lineage>
</organism>
<dbReference type="OrthoDB" id="630434at2"/>
<dbReference type="STRING" id="551991.SAMN05192529_12717"/>
<name>A0A1H4C3V2_9BACT</name>
<evidence type="ECO:0000256" key="4">
    <source>
        <dbReference type="ARBA" id="ARBA00023136"/>
    </source>
</evidence>
<dbReference type="Pfam" id="PF07980">
    <property type="entry name" value="SusD_RagB"/>
    <property type="match status" value="1"/>
</dbReference>
<keyword evidence="3" id="KW-0732">Signal</keyword>
<dbReference type="SUPFAM" id="SSF48452">
    <property type="entry name" value="TPR-like"/>
    <property type="match status" value="1"/>
</dbReference>
<evidence type="ECO:0000256" key="2">
    <source>
        <dbReference type="ARBA" id="ARBA00006275"/>
    </source>
</evidence>
<evidence type="ECO:0000313" key="8">
    <source>
        <dbReference type="EMBL" id="SEA55049.1"/>
    </source>
</evidence>
<evidence type="ECO:0000259" key="7">
    <source>
        <dbReference type="Pfam" id="PF14322"/>
    </source>
</evidence>
<dbReference type="Gene3D" id="1.25.40.390">
    <property type="match status" value="1"/>
</dbReference>
<comment type="subcellular location">
    <subcellularLocation>
        <location evidence="1">Cell outer membrane</location>
    </subcellularLocation>
</comment>
<dbReference type="EMBL" id="FNQY01000027">
    <property type="protein sequence ID" value="SEA55049.1"/>
    <property type="molecule type" value="Genomic_DNA"/>
</dbReference>
<comment type="similarity">
    <text evidence="2">Belongs to the SusD family.</text>
</comment>
<feature type="domain" description="SusD-like N-terminal" evidence="7">
    <location>
        <begin position="71"/>
        <end position="236"/>
    </location>
</feature>
<proteinExistence type="inferred from homology"/>
<evidence type="ECO:0000313" key="9">
    <source>
        <dbReference type="Proteomes" id="UP000199041"/>
    </source>
</evidence>
<keyword evidence="5" id="KW-0998">Cell outer membrane</keyword>
<accession>A0A1H4C3V2</accession>
<dbReference type="Pfam" id="PF14322">
    <property type="entry name" value="SusD-like_3"/>
    <property type="match status" value="1"/>
</dbReference>
<evidence type="ECO:0000256" key="3">
    <source>
        <dbReference type="ARBA" id="ARBA00022729"/>
    </source>
</evidence>
<evidence type="ECO:0000259" key="6">
    <source>
        <dbReference type="Pfam" id="PF07980"/>
    </source>
</evidence>
<feature type="domain" description="RagB/SusD" evidence="6">
    <location>
        <begin position="384"/>
        <end position="473"/>
    </location>
</feature>
<dbReference type="GO" id="GO:0009279">
    <property type="term" value="C:cell outer membrane"/>
    <property type="evidence" value="ECO:0007669"/>
    <property type="project" value="UniProtKB-SubCell"/>
</dbReference>
<dbReference type="PROSITE" id="PS51257">
    <property type="entry name" value="PROKAR_LIPOPROTEIN"/>
    <property type="match status" value="1"/>
</dbReference>
<dbReference type="Proteomes" id="UP000199041">
    <property type="component" value="Unassembled WGS sequence"/>
</dbReference>
<evidence type="ECO:0000256" key="1">
    <source>
        <dbReference type="ARBA" id="ARBA00004442"/>
    </source>
</evidence>
<sequence>MKNILKISAILLIGGLLGSCSKSYLDQTPTSDVSSVTVFETTDNVKLAVNGLAKLMTIQYLSSQGFNGEGTIKMYYGNYPGGDFTVNLPGWASIINGTYNTNNTTIYDYYPWYYYYKIISNANAIILGVDAASGSDEQKAFLKAEALTYRAYCYMMLVQIYSNRWSDSNNGASDGVVLRLDESIGDLAMSTLAEVYTQIYADLDQAISLYTSSGETRANNYEPDINVAYAVYARAALDKEDWANASTYAEKARSGYPLMSTADYKAGFYEPTSEWIWSCYGASDETLYYYSYFAYMAYNSSASAVRSYPKCISKELFDEIPATDIRKGLFLDPTGYSYTHSTGLAGTDLTSHAFALYPDLYSTSKVYAYMQFKVKAEDQPGVGNLNNFRSSEMYLIQAEADYHLNKSAADIQNLLVELNQGSGRDTAYTCTKTGTDLLNEIKLYRKIELWGEGFDWFDYKRWGDKIVRHTYDEGGSWVASLALTIAPEDNNNWTWVIPTKETYYNDAL</sequence>
<keyword evidence="9" id="KW-1185">Reference proteome</keyword>